<comment type="similarity">
    <text evidence="2">Belongs to the bacterial solute-binding protein 1 family.</text>
</comment>
<evidence type="ECO:0000256" key="5">
    <source>
        <dbReference type="ARBA" id="ARBA00049629"/>
    </source>
</evidence>
<accession>A0A0C7NS54</accession>
<sequence length="415" mass="45919">MKKWFVLILLSFLTLMTVFAQSGEIEIFSWWTGGGEEAALLATIADFEQLYPNIKVINATVAGGAGTNAKAVLKTRMLGGNPPDTFQVHAGWELTDTYVIPGLMEPLTDYLKLWGAYDKFPSGLIDIVSYEGEVYSIPLTIHRSNVIFYNKKLFNEIGLTKEPETWQEFIAALDKAKASGYIPLAMGDKEKWEAGQIVENLMVAEFGAANYNALFNGELSFNDNRLDSALQKMVQLMNYVNVDHAALAWQEAARLLYDNKAVFNLMGDWAEGYFKELGWTPGEDFGWFELPGTQAVFVLISDTFGLPKNAPHRNNALIFLEYLASPRAQEIFNPIKGSIPGRVDANPGDDPYLIETAEDFRTLAISPSIVHGSAAPEAFVTSFNDAVNALVTTKNITQAKQMILWAAEDVGLLTD</sequence>
<dbReference type="InterPro" id="IPR050490">
    <property type="entry name" value="Bact_solute-bd_prot1"/>
</dbReference>
<reference evidence="9" key="1">
    <citation type="submission" date="2014-11" db="EMBL/GenBank/DDBJ databases">
        <authorList>
            <person name="Wibberg D."/>
        </authorList>
    </citation>
    <scope>NUCLEOTIDE SEQUENCE [LARGE SCALE GENOMIC DNA]</scope>
    <source>
        <strain evidence="9">L3</strain>
    </source>
</reference>
<keyword evidence="3" id="KW-0813">Transport</keyword>
<dbReference type="Gene3D" id="3.40.190.10">
    <property type="entry name" value="Periplasmic binding protein-like II"/>
    <property type="match status" value="2"/>
</dbReference>
<dbReference type="HOGENOM" id="CLU_031285_15_1_0"/>
<name>A0A0C7NS54_DEFTU</name>
<evidence type="ECO:0000256" key="4">
    <source>
        <dbReference type="ARBA" id="ARBA00022729"/>
    </source>
</evidence>
<dbReference type="STRING" id="1006576.DTL3_1383"/>
<dbReference type="AlphaFoldDB" id="A0A0C7NS54"/>
<feature type="chain" id="PRO_5002195822" description="Probable sugar-binding periplasmic protein" evidence="7">
    <location>
        <begin position="21"/>
        <end position="415"/>
    </location>
</feature>
<comment type="function">
    <text evidence="5">Part of a binding-protein-dependent transport system for a sugar.</text>
</comment>
<proteinExistence type="inferred from homology"/>
<comment type="subcellular location">
    <subcellularLocation>
        <location evidence="1">Cell envelope</location>
    </subcellularLocation>
</comment>
<evidence type="ECO:0000313" key="8">
    <source>
        <dbReference type="EMBL" id="CEP78677.1"/>
    </source>
</evidence>
<dbReference type="KEGG" id="dtn:DTL3_1383"/>
<dbReference type="OrthoDB" id="41208at2"/>
<dbReference type="GO" id="GO:0030313">
    <property type="term" value="C:cell envelope"/>
    <property type="evidence" value="ECO:0007669"/>
    <property type="project" value="UniProtKB-SubCell"/>
</dbReference>
<feature type="signal peptide" evidence="7">
    <location>
        <begin position="1"/>
        <end position="20"/>
    </location>
</feature>
<dbReference type="PANTHER" id="PTHR43649:SF28">
    <property type="entry name" value="BINDING PROTEIN COMPONENT OF ABC SUGAR TRANSPORTER-RELATED"/>
    <property type="match status" value="1"/>
</dbReference>
<dbReference type="InterPro" id="IPR006059">
    <property type="entry name" value="SBP"/>
</dbReference>
<evidence type="ECO:0000256" key="3">
    <source>
        <dbReference type="ARBA" id="ARBA00022448"/>
    </source>
</evidence>
<keyword evidence="9" id="KW-1185">Reference proteome</keyword>
<gene>
    <name evidence="8" type="ORF">DTL3_1383</name>
</gene>
<dbReference type="RefSeq" id="WP_045088075.1">
    <property type="nucleotide sequence ID" value="NZ_LN824141.1"/>
</dbReference>
<evidence type="ECO:0000256" key="6">
    <source>
        <dbReference type="ARBA" id="ARBA00049753"/>
    </source>
</evidence>
<dbReference type="PANTHER" id="PTHR43649">
    <property type="entry name" value="ARABINOSE-BINDING PROTEIN-RELATED"/>
    <property type="match status" value="1"/>
</dbReference>
<evidence type="ECO:0000313" key="9">
    <source>
        <dbReference type="Proteomes" id="UP000032809"/>
    </source>
</evidence>
<dbReference type="Pfam" id="PF01547">
    <property type="entry name" value="SBP_bac_1"/>
    <property type="match status" value="1"/>
</dbReference>
<dbReference type="Proteomes" id="UP000032809">
    <property type="component" value="Chromosome I"/>
</dbReference>
<dbReference type="EMBL" id="LN824141">
    <property type="protein sequence ID" value="CEP78677.1"/>
    <property type="molecule type" value="Genomic_DNA"/>
</dbReference>
<protein>
    <recommendedName>
        <fullName evidence="6">Probable sugar-binding periplasmic protein</fullName>
    </recommendedName>
</protein>
<evidence type="ECO:0000256" key="1">
    <source>
        <dbReference type="ARBA" id="ARBA00004196"/>
    </source>
</evidence>
<dbReference type="PATRIC" id="fig|1006576.9.peg.1380"/>
<evidence type="ECO:0000256" key="7">
    <source>
        <dbReference type="SAM" id="SignalP"/>
    </source>
</evidence>
<dbReference type="SUPFAM" id="SSF53850">
    <property type="entry name" value="Periplasmic binding protein-like II"/>
    <property type="match status" value="1"/>
</dbReference>
<keyword evidence="4 7" id="KW-0732">Signal</keyword>
<evidence type="ECO:0000256" key="2">
    <source>
        <dbReference type="ARBA" id="ARBA00008520"/>
    </source>
</evidence>
<organism evidence="8 9">
    <name type="scientific">Defluviitoga tunisiensis</name>
    <dbReference type="NCBI Taxonomy" id="1006576"/>
    <lineage>
        <taxon>Bacteria</taxon>
        <taxon>Thermotogati</taxon>
        <taxon>Thermotogota</taxon>
        <taxon>Thermotogae</taxon>
        <taxon>Petrotogales</taxon>
        <taxon>Petrotogaceae</taxon>
        <taxon>Defluviitoga</taxon>
    </lineage>
</organism>